<evidence type="ECO:0000313" key="11">
    <source>
        <dbReference type="EMBL" id="CAF0986373.1"/>
    </source>
</evidence>
<dbReference type="AlphaFoldDB" id="A0A814FVH4"/>
<dbReference type="OrthoDB" id="250836at2759"/>
<dbReference type="PROSITE" id="PS50103">
    <property type="entry name" value="ZF_C3H1"/>
    <property type="match status" value="1"/>
</dbReference>
<feature type="compositionally biased region" description="Basic residues" evidence="8">
    <location>
        <begin position="154"/>
        <end position="165"/>
    </location>
</feature>
<dbReference type="GO" id="GO:0000209">
    <property type="term" value="P:protein polyubiquitination"/>
    <property type="evidence" value="ECO:0007669"/>
    <property type="project" value="InterPro"/>
</dbReference>
<dbReference type="PANTHER" id="PTHR11224:SF10">
    <property type="entry name" value="IP09428P-RELATED"/>
    <property type="match status" value="1"/>
</dbReference>
<dbReference type="Proteomes" id="UP000663881">
    <property type="component" value="Unassembled WGS sequence"/>
</dbReference>
<evidence type="ECO:0000313" key="12">
    <source>
        <dbReference type="EMBL" id="CAF3872625.1"/>
    </source>
</evidence>
<dbReference type="GO" id="GO:0008270">
    <property type="term" value="F:zinc ion binding"/>
    <property type="evidence" value="ECO:0007669"/>
    <property type="project" value="UniProtKB-KW"/>
</dbReference>
<sequence>MSNEDRIEEIDNMTCYICFENISTMNKPFGLQNNCNHIFCFDCLSTWRQTGNKETNRRCPLCRIRSTFIAPSWRCFNNNNDKQLLINAHKLRLKNVPCQTLLRYDYCRFGHRCFYNHHIRFQSSFLFNQQQQQQNTIELSNENNNNEQRESLRRIRYNSHRYRPY</sequence>
<feature type="zinc finger region" description="C3H1-type" evidence="7">
    <location>
        <begin position="92"/>
        <end position="120"/>
    </location>
</feature>
<evidence type="ECO:0000256" key="4">
    <source>
        <dbReference type="ARBA" id="ARBA00022723"/>
    </source>
</evidence>
<dbReference type="PROSITE" id="PS50089">
    <property type="entry name" value="ZF_RING_2"/>
    <property type="match status" value="1"/>
</dbReference>
<dbReference type="InterPro" id="IPR045072">
    <property type="entry name" value="MKRN-like"/>
</dbReference>
<accession>A0A814FVH4</accession>
<dbReference type="InterPro" id="IPR001841">
    <property type="entry name" value="Znf_RING"/>
</dbReference>
<evidence type="ECO:0000256" key="5">
    <source>
        <dbReference type="ARBA" id="ARBA00022771"/>
    </source>
</evidence>
<gene>
    <name evidence="12" type="ORF">OKA104_LOCUS22688</name>
    <name evidence="11" type="ORF">VCS650_LOCUS13951</name>
</gene>
<feature type="domain" description="RING-type" evidence="9">
    <location>
        <begin position="15"/>
        <end position="63"/>
    </location>
</feature>
<dbReference type="Proteomes" id="UP000663891">
    <property type="component" value="Unassembled WGS sequence"/>
</dbReference>
<evidence type="ECO:0000256" key="2">
    <source>
        <dbReference type="ARBA" id="ARBA00012483"/>
    </source>
</evidence>
<dbReference type="PANTHER" id="PTHR11224">
    <property type="entry name" value="MAKORIN-RELATED"/>
    <property type="match status" value="1"/>
</dbReference>
<keyword evidence="4 7" id="KW-0479">Metal-binding</keyword>
<dbReference type="InterPro" id="IPR017907">
    <property type="entry name" value="Znf_RING_CS"/>
</dbReference>
<keyword evidence="6 7" id="KW-0862">Zinc</keyword>
<evidence type="ECO:0000256" key="3">
    <source>
        <dbReference type="ARBA" id="ARBA00022679"/>
    </source>
</evidence>
<dbReference type="SMART" id="SM00184">
    <property type="entry name" value="RING"/>
    <property type="match status" value="1"/>
</dbReference>
<dbReference type="InterPro" id="IPR013083">
    <property type="entry name" value="Znf_RING/FYVE/PHD"/>
</dbReference>
<dbReference type="EC" id="2.3.2.27" evidence="2"/>
<dbReference type="InterPro" id="IPR036855">
    <property type="entry name" value="Znf_CCCH_sf"/>
</dbReference>
<dbReference type="GO" id="GO:0061630">
    <property type="term" value="F:ubiquitin protein ligase activity"/>
    <property type="evidence" value="ECO:0007669"/>
    <property type="project" value="UniProtKB-EC"/>
</dbReference>
<name>A0A814FVH4_9BILA</name>
<keyword evidence="5 7" id="KW-0863">Zinc-finger</keyword>
<evidence type="ECO:0000256" key="1">
    <source>
        <dbReference type="ARBA" id="ARBA00000900"/>
    </source>
</evidence>
<evidence type="ECO:0000259" key="10">
    <source>
        <dbReference type="PROSITE" id="PS50103"/>
    </source>
</evidence>
<comment type="catalytic activity">
    <reaction evidence="1">
        <text>S-ubiquitinyl-[E2 ubiquitin-conjugating enzyme]-L-cysteine + [acceptor protein]-L-lysine = [E2 ubiquitin-conjugating enzyme]-L-cysteine + N(6)-ubiquitinyl-[acceptor protein]-L-lysine.</text>
        <dbReference type="EC" id="2.3.2.27"/>
    </reaction>
</comment>
<reference evidence="11" key="1">
    <citation type="submission" date="2021-02" db="EMBL/GenBank/DDBJ databases">
        <authorList>
            <person name="Nowell W R."/>
        </authorList>
    </citation>
    <scope>NUCLEOTIDE SEQUENCE</scope>
</reference>
<dbReference type="Pfam" id="PF13639">
    <property type="entry name" value="zf-RING_2"/>
    <property type="match status" value="1"/>
</dbReference>
<dbReference type="PROSITE" id="PS00518">
    <property type="entry name" value="ZF_RING_1"/>
    <property type="match status" value="1"/>
</dbReference>
<dbReference type="SUPFAM" id="SSF57850">
    <property type="entry name" value="RING/U-box"/>
    <property type="match status" value="1"/>
</dbReference>
<feature type="region of interest" description="Disordered" evidence="8">
    <location>
        <begin position="138"/>
        <end position="165"/>
    </location>
</feature>
<comment type="caution">
    <text evidence="11">The sequence shown here is derived from an EMBL/GenBank/DDBJ whole genome shotgun (WGS) entry which is preliminary data.</text>
</comment>
<evidence type="ECO:0000313" key="13">
    <source>
        <dbReference type="Proteomes" id="UP000663891"/>
    </source>
</evidence>
<dbReference type="EMBL" id="CAJOAY010001669">
    <property type="protein sequence ID" value="CAF3872625.1"/>
    <property type="molecule type" value="Genomic_DNA"/>
</dbReference>
<evidence type="ECO:0000259" key="9">
    <source>
        <dbReference type="PROSITE" id="PS50089"/>
    </source>
</evidence>
<protein>
    <recommendedName>
        <fullName evidence="2">RING-type E3 ubiquitin transferase</fullName>
        <ecNumber evidence="2">2.3.2.27</ecNumber>
    </recommendedName>
</protein>
<organism evidence="11 13">
    <name type="scientific">Adineta steineri</name>
    <dbReference type="NCBI Taxonomy" id="433720"/>
    <lineage>
        <taxon>Eukaryota</taxon>
        <taxon>Metazoa</taxon>
        <taxon>Spiralia</taxon>
        <taxon>Gnathifera</taxon>
        <taxon>Rotifera</taxon>
        <taxon>Eurotatoria</taxon>
        <taxon>Bdelloidea</taxon>
        <taxon>Adinetida</taxon>
        <taxon>Adinetidae</taxon>
        <taxon>Adineta</taxon>
    </lineage>
</organism>
<dbReference type="SUPFAM" id="SSF90229">
    <property type="entry name" value="CCCH zinc finger"/>
    <property type="match status" value="1"/>
</dbReference>
<evidence type="ECO:0000256" key="6">
    <source>
        <dbReference type="ARBA" id="ARBA00022833"/>
    </source>
</evidence>
<dbReference type="EMBL" id="CAJNON010000114">
    <property type="protein sequence ID" value="CAF0986373.1"/>
    <property type="molecule type" value="Genomic_DNA"/>
</dbReference>
<dbReference type="InterPro" id="IPR000571">
    <property type="entry name" value="Znf_CCCH"/>
</dbReference>
<proteinExistence type="predicted"/>
<evidence type="ECO:0000256" key="8">
    <source>
        <dbReference type="SAM" id="MobiDB-lite"/>
    </source>
</evidence>
<evidence type="ECO:0000256" key="7">
    <source>
        <dbReference type="PROSITE-ProRule" id="PRU00723"/>
    </source>
</evidence>
<keyword evidence="3" id="KW-0808">Transferase</keyword>
<dbReference type="Gene3D" id="3.30.40.10">
    <property type="entry name" value="Zinc/RING finger domain, C3HC4 (zinc finger)"/>
    <property type="match status" value="1"/>
</dbReference>
<feature type="domain" description="C3H1-type" evidence="10">
    <location>
        <begin position="92"/>
        <end position="120"/>
    </location>
</feature>